<evidence type="ECO:0000313" key="5">
    <source>
        <dbReference type="Proteomes" id="UP000199286"/>
    </source>
</evidence>
<dbReference type="AlphaFoldDB" id="A0A1H3HZS8"/>
<evidence type="ECO:0000259" key="2">
    <source>
        <dbReference type="Pfam" id="PF00675"/>
    </source>
</evidence>
<dbReference type="Gene3D" id="3.30.830.10">
    <property type="entry name" value="Metalloenzyme, LuxS/M16 peptidase-like"/>
    <property type="match status" value="2"/>
</dbReference>
<dbReference type="RefSeq" id="WP_089881564.1">
    <property type="nucleotide sequence ID" value="NZ_FNPF01000004.1"/>
</dbReference>
<organism evidence="4 5">
    <name type="scientific">Citreimonas salinaria</name>
    <dbReference type="NCBI Taxonomy" id="321339"/>
    <lineage>
        <taxon>Bacteria</taxon>
        <taxon>Pseudomonadati</taxon>
        <taxon>Pseudomonadota</taxon>
        <taxon>Alphaproteobacteria</taxon>
        <taxon>Rhodobacterales</taxon>
        <taxon>Roseobacteraceae</taxon>
        <taxon>Citreimonas</taxon>
    </lineage>
</organism>
<dbReference type="Proteomes" id="UP000199286">
    <property type="component" value="Unassembled WGS sequence"/>
</dbReference>
<keyword evidence="4" id="KW-0645">Protease</keyword>
<feature type="chain" id="PRO_5011725188" evidence="1">
    <location>
        <begin position="20"/>
        <end position="438"/>
    </location>
</feature>
<dbReference type="STRING" id="321339.SAMN05444340_104255"/>
<dbReference type="GO" id="GO:0008233">
    <property type="term" value="F:peptidase activity"/>
    <property type="evidence" value="ECO:0007669"/>
    <property type="project" value="UniProtKB-KW"/>
</dbReference>
<accession>A0A1H3HZS8</accession>
<protein>
    <submittedName>
        <fullName evidence="4">Zinc protease</fullName>
    </submittedName>
</protein>
<feature type="domain" description="Peptidase M16 C-terminal" evidence="3">
    <location>
        <begin position="187"/>
        <end position="361"/>
    </location>
</feature>
<keyword evidence="5" id="KW-1185">Reference proteome</keyword>
<sequence length="438" mass="47067">MKLLTFAAALVLAATAARADIEIKEVTSPGGIEAWLVEEPSIPFVALELRFRGGASLDAEGKRGATNLMTALLEEGAGDRDAREFTTVAESLAARFSYDVGDDAVSVSAQFLTETQDEAVALLRETLVSPRFDQDAIDRVKAQILSSIRSDATDPNAIAAQTFDRRAFGDHPYGSDYQGTIDSVGALTRDDVVQAFDRTIARDRVHVAAAGDISAEELGVLLDELLGDLPEEGAPLPGEAEVATTEGVTVVPFDTPQSVAMFGHEGIARDDPDFFAAYVLNTILGAGGYDSRLMEEVREKRGLTYGVYSYLVPKDHAALYMGQVASANDRIAEAIDVVRAEWARMASDGVSEDELARAKTYLTGAYPLRFDGNSQIASILVGMQLDGLTPEYVETRNAMIEALTVEDINRVAARLLKPEALRFVVVGQPEGLEGDPTQ</sequence>
<dbReference type="InterPro" id="IPR050361">
    <property type="entry name" value="MPP/UQCRC_Complex"/>
</dbReference>
<dbReference type="Pfam" id="PF05193">
    <property type="entry name" value="Peptidase_M16_C"/>
    <property type="match status" value="1"/>
</dbReference>
<dbReference type="InterPro" id="IPR011765">
    <property type="entry name" value="Pept_M16_N"/>
</dbReference>
<keyword evidence="4" id="KW-0378">Hydrolase</keyword>
<evidence type="ECO:0000259" key="3">
    <source>
        <dbReference type="Pfam" id="PF05193"/>
    </source>
</evidence>
<dbReference type="PANTHER" id="PTHR11851:SF224">
    <property type="entry name" value="PROCESSING PROTEASE"/>
    <property type="match status" value="1"/>
</dbReference>
<dbReference type="EMBL" id="FNPF01000004">
    <property type="protein sequence ID" value="SDY20705.1"/>
    <property type="molecule type" value="Genomic_DNA"/>
</dbReference>
<proteinExistence type="predicted"/>
<evidence type="ECO:0000256" key="1">
    <source>
        <dbReference type="SAM" id="SignalP"/>
    </source>
</evidence>
<gene>
    <name evidence="4" type="ORF">SAMN05444340_104255</name>
</gene>
<dbReference type="GO" id="GO:0046872">
    <property type="term" value="F:metal ion binding"/>
    <property type="evidence" value="ECO:0007669"/>
    <property type="project" value="InterPro"/>
</dbReference>
<dbReference type="Pfam" id="PF00675">
    <property type="entry name" value="Peptidase_M16"/>
    <property type="match status" value="1"/>
</dbReference>
<feature type="domain" description="Peptidase M16 N-terminal" evidence="2">
    <location>
        <begin position="38"/>
        <end position="175"/>
    </location>
</feature>
<name>A0A1H3HZS8_9RHOB</name>
<dbReference type="OrthoDB" id="9811314at2"/>
<dbReference type="PANTHER" id="PTHR11851">
    <property type="entry name" value="METALLOPROTEASE"/>
    <property type="match status" value="1"/>
</dbReference>
<keyword evidence="1" id="KW-0732">Signal</keyword>
<evidence type="ECO:0000313" key="4">
    <source>
        <dbReference type="EMBL" id="SDY20705.1"/>
    </source>
</evidence>
<dbReference type="InterPro" id="IPR007863">
    <property type="entry name" value="Peptidase_M16_C"/>
</dbReference>
<dbReference type="GO" id="GO:0006508">
    <property type="term" value="P:proteolysis"/>
    <property type="evidence" value="ECO:0007669"/>
    <property type="project" value="UniProtKB-KW"/>
</dbReference>
<dbReference type="InterPro" id="IPR011249">
    <property type="entry name" value="Metalloenz_LuxS/M16"/>
</dbReference>
<dbReference type="SUPFAM" id="SSF63411">
    <property type="entry name" value="LuxS/MPP-like metallohydrolase"/>
    <property type="match status" value="2"/>
</dbReference>
<feature type="signal peptide" evidence="1">
    <location>
        <begin position="1"/>
        <end position="19"/>
    </location>
</feature>
<reference evidence="4 5" key="1">
    <citation type="submission" date="2016-10" db="EMBL/GenBank/DDBJ databases">
        <authorList>
            <person name="de Groot N.N."/>
        </authorList>
    </citation>
    <scope>NUCLEOTIDE SEQUENCE [LARGE SCALE GENOMIC DNA]</scope>
    <source>
        <strain evidence="4 5">DSM 26880</strain>
    </source>
</reference>